<proteinExistence type="predicted"/>
<accession>A0A699XI50</accession>
<evidence type="ECO:0000313" key="1">
    <source>
        <dbReference type="EMBL" id="GFD56561.1"/>
    </source>
</evidence>
<comment type="caution">
    <text evidence="1">The sequence shown here is derived from an EMBL/GenBank/DDBJ whole genome shotgun (WGS) entry which is preliminary data.</text>
</comment>
<name>A0A699XI50_TANCI</name>
<organism evidence="1">
    <name type="scientific">Tanacetum cinerariifolium</name>
    <name type="common">Dalmatian daisy</name>
    <name type="synonym">Chrysanthemum cinerariifolium</name>
    <dbReference type="NCBI Taxonomy" id="118510"/>
    <lineage>
        <taxon>Eukaryota</taxon>
        <taxon>Viridiplantae</taxon>
        <taxon>Streptophyta</taxon>
        <taxon>Embryophyta</taxon>
        <taxon>Tracheophyta</taxon>
        <taxon>Spermatophyta</taxon>
        <taxon>Magnoliopsida</taxon>
        <taxon>eudicotyledons</taxon>
        <taxon>Gunneridae</taxon>
        <taxon>Pentapetalae</taxon>
        <taxon>asterids</taxon>
        <taxon>campanulids</taxon>
        <taxon>Asterales</taxon>
        <taxon>Asteraceae</taxon>
        <taxon>Asteroideae</taxon>
        <taxon>Anthemideae</taxon>
        <taxon>Anthemidinae</taxon>
        <taxon>Tanacetum</taxon>
    </lineage>
</organism>
<gene>
    <name evidence="1" type="ORF">Tci_928530</name>
</gene>
<dbReference type="EMBL" id="BKCJ011830894">
    <property type="protein sequence ID" value="GFD56561.1"/>
    <property type="molecule type" value="Genomic_DNA"/>
</dbReference>
<dbReference type="AlphaFoldDB" id="A0A699XI50"/>
<feature type="non-terminal residue" evidence="1">
    <location>
        <position position="91"/>
    </location>
</feature>
<reference evidence="1" key="1">
    <citation type="journal article" date="2019" name="Sci. Rep.">
        <title>Draft genome of Tanacetum cinerariifolium, the natural source of mosquito coil.</title>
        <authorList>
            <person name="Yamashiro T."/>
            <person name="Shiraishi A."/>
            <person name="Satake H."/>
            <person name="Nakayama K."/>
        </authorList>
    </citation>
    <scope>NUCLEOTIDE SEQUENCE</scope>
</reference>
<sequence>AGQGVAVKLLPSVVFQTRESINATFQAVLRGHGNPAGTGCMVGIRSRRQCRPAASPVDRGGAGRAGSLPVLRQCGRECFRTAQLERILAQA</sequence>
<protein>
    <submittedName>
        <fullName evidence="1">Uncharacterized protein</fullName>
    </submittedName>
</protein>
<feature type="non-terminal residue" evidence="1">
    <location>
        <position position="1"/>
    </location>
</feature>